<dbReference type="CDD" id="cd01637">
    <property type="entry name" value="IMPase_like"/>
    <property type="match status" value="1"/>
</dbReference>
<feature type="binding site" evidence="5">
    <location>
        <position position="96"/>
    </location>
    <ligand>
        <name>Mg(2+)</name>
        <dbReference type="ChEBI" id="CHEBI:18420"/>
        <label>1</label>
        <note>catalytic</note>
    </ligand>
</feature>
<accession>D5BPI2</accession>
<evidence type="ECO:0000313" key="6">
    <source>
        <dbReference type="EMBL" id="ADE38464.1"/>
    </source>
</evidence>
<dbReference type="AlphaFoldDB" id="D5BPI2"/>
<evidence type="ECO:0000256" key="1">
    <source>
        <dbReference type="ARBA" id="ARBA00009759"/>
    </source>
</evidence>
<dbReference type="STRING" id="488538.SAR116_0221"/>
<keyword evidence="7" id="KW-1185">Reference proteome</keyword>
<dbReference type="GO" id="GO:0042132">
    <property type="term" value="F:fructose 1,6-bisphosphate 1-phosphatase activity"/>
    <property type="evidence" value="ECO:0007669"/>
    <property type="project" value="UniProtKB-EC"/>
</dbReference>
<dbReference type="EMBL" id="CP001751">
    <property type="protein sequence ID" value="ADE38464.1"/>
    <property type="molecule type" value="Genomic_DNA"/>
</dbReference>
<evidence type="ECO:0000256" key="3">
    <source>
        <dbReference type="ARBA" id="ARBA00022801"/>
    </source>
</evidence>
<dbReference type="PROSITE" id="PS00629">
    <property type="entry name" value="IMP_1"/>
    <property type="match status" value="1"/>
</dbReference>
<reference evidence="6 7" key="1">
    <citation type="journal article" date="2010" name="J. Bacteriol.">
        <title>Complete genome sequence of "Candidatus Puniceispirillum marinum" IMCC1322, a representative of the SAR116 clade in the Alphaproteobacteria.</title>
        <authorList>
            <person name="Oh H.M."/>
            <person name="Kwon K.K."/>
            <person name="Kang I."/>
            <person name="Kang S.G."/>
            <person name="Lee J.H."/>
            <person name="Kim S.J."/>
            <person name="Cho J.C."/>
        </authorList>
    </citation>
    <scope>NUCLEOTIDE SEQUENCE [LARGE SCALE GENOMIC DNA]</scope>
    <source>
        <strain evidence="6 7">IMCC1322</strain>
    </source>
</reference>
<dbReference type="eggNOG" id="COG0483">
    <property type="taxonomic scope" value="Bacteria"/>
</dbReference>
<feature type="binding site" evidence="5">
    <location>
        <position position="93"/>
    </location>
    <ligand>
        <name>Mg(2+)</name>
        <dbReference type="ChEBI" id="CHEBI:18420"/>
        <label>2</label>
    </ligand>
</feature>
<dbReference type="KEGG" id="apb:SAR116_0221"/>
<feature type="binding site" evidence="5">
    <location>
        <position position="71"/>
    </location>
    <ligand>
        <name>Mg(2+)</name>
        <dbReference type="ChEBI" id="CHEBI:18420"/>
        <label>1</label>
        <note>catalytic</note>
    </ligand>
</feature>
<dbReference type="RefSeq" id="WP_013045094.1">
    <property type="nucleotide sequence ID" value="NC_014010.1"/>
</dbReference>
<gene>
    <name evidence="6" type="ordered locus">SAR116_0221</name>
</gene>
<dbReference type="GO" id="GO:0046872">
    <property type="term" value="F:metal ion binding"/>
    <property type="evidence" value="ECO:0007669"/>
    <property type="project" value="UniProtKB-KW"/>
</dbReference>
<dbReference type="SUPFAM" id="SSF56655">
    <property type="entry name" value="Carbohydrate phosphatase"/>
    <property type="match status" value="1"/>
</dbReference>
<dbReference type="EC" id="3.1.3.11" evidence="6"/>
<comment type="similarity">
    <text evidence="1">Belongs to the inositol monophosphatase superfamily.</text>
</comment>
<sequence>MTVFDSFAQQVAQLMQQATAELVLPRYRNLVAGQIDTKSGPDDLVTVADREAEEWLTPRLLALKQGVCVGEEAVAKSPALRDQAGRGTVWTVDPVDGTHNFVHGKDHFCMMVALLEDGIPQQTWLWHPLKEVLYYAKAGAGAFRIDGRDIVRLSVSDTLPDIEQLVGEGSTKFLKQPFRGEFIDRLKHFENRISLRCAGVLAMKLAGGDIHFIMHGTCTPWDHAPVDLLCREAGAHAGMSVDGRPFNAAYNEAFMVAASKTIWDQLNREIWRGE</sequence>
<keyword evidence="4 5" id="KW-0460">Magnesium</keyword>
<dbReference type="PANTHER" id="PTHR20854">
    <property type="entry name" value="INOSITOL MONOPHOSPHATASE"/>
    <property type="match status" value="1"/>
</dbReference>
<dbReference type="GO" id="GO:0008934">
    <property type="term" value="F:inositol monophosphate 1-phosphatase activity"/>
    <property type="evidence" value="ECO:0007669"/>
    <property type="project" value="TreeGrafter"/>
</dbReference>
<dbReference type="GO" id="GO:0007165">
    <property type="term" value="P:signal transduction"/>
    <property type="evidence" value="ECO:0007669"/>
    <property type="project" value="TreeGrafter"/>
</dbReference>
<evidence type="ECO:0000256" key="4">
    <source>
        <dbReference type="ARBA" id="ARBA00022842"/>
    </source>
</evidence>
<dbReference type="PRINTS" id="PR00377">
    <property type="entry name" value="IMPHPHTASES"/>
</dbReference>
<dbReference type="GO" id="GO:0006020">
    <property type="term" value="P:inositol metabolic process"/>
    <property type="evidence" value="ECO:0007669"/>
    <property type="project" value="TreeGrafter"/>
</dbReference>
<dbReference type="PANTHER" id="PTHR20854:SF4">
    <property type="entry name" value="INOSITOL-1-MONOPHOSPHATASE-RELATED"/>
    <property type="match status" value="1"/>
</dbReference>
<protein>
    <submittedName>
        <fullName evidence="6">Inositol monophosphatase</fullName>
        <ecNumber evidence="6">3.1.3.11</ecNumber>
    </submittedName>
</protein>
<evidence type="ECO:0000313" key="7">
    <source>
        <dbReference type="Proteomes" id="UP000007460"/>
    </source>
</evidence>
<dbReference type="Pfam" id="PF00459">
    <property type="entry name" value="Inositol_P"/>
    <property type="match status" value="1"/>
</dbReference>
<dbReference type="Proteomes" id="UP000007460">
    <property type="component" value="Chromosome"/>
</dbReference>
<evidence type="ECO:0000256" key="5">
    <source>
        <dbReference type="PIRSR" id="PIRSR600760-2"/>
    </source>
</evidence>
<organism evidence="6 7">
    <name type="scientific">Puniceispirillum marinum (strain IMCC1322)</name>
    <dbReference type="NCBI Taxonomy" id="488538"/>
    <lineage>
        <taxon>Bacteria</taxon>
        <taxon>Pseudomonadati</taxon>
        <taxon>Pseudomonadota</taxon>
        <taxon>Alphaproteobacteria</taxon>
        <taxon>Candidatus Puniceispirillales</taxon>
        <taxon>Candidatus Puniceispirillaceae</taxon>
        <taxon>Candidatus Puniceispirillum</taxon>
    </lineage>
</organism>
<comment type="cofactor">
    <cofactor evidence="5">
        <name>Mg(2+)</name>
        <dbReference type="ChEBI" id="CHEBI:18420"/>
    </cofactor>
</comment>
<proteinExistence type="inferred from homology"/>
<dbReference type="InterPro" id="IPR000760">
    <property type="entry name" value="Inositol_monophosphatase-like"/>
</dbReference>
<name>D5BPI2_PUNMI</name>
<dbReference type="Gene3D" id="3.40.190.80">
    <property type="match status" value="1"/>
</dbReference>
<keyword evidence="3 6" id="KW-0378">Hydrolase</keyword>
<keyword evidence="2 5" id="KW-0479">Metal-binding</keyword>
<evidence type="ECO:0000256" key="2">
    <source>
        <dbReference type="ARBA" id="ARBA00022723"/>
    </source>
</evidence>
<dbReference type="OrthoDB" id="9785695at2"/>
<dbReference type="HOGENOM" id="CLU_044118_6_0_5"/>
<feature type="binding site" evidence="5">
    <location>
        <position position="222"/>
    </location>
    <ligand>
        <name>Mg(2+)</name>
        <dbReference type="ChEBI" id="CHEBI:18420"/>
        <label>1</label>
        <note>catalytic</note>
    </ligand>
</feature>
<dbReference type="InterPro" id="IPR020583">
    <property type="entry name" value="Inositol_monoP_metal-BS"/>
</dbReference>
<dbReference type="Gene3D" id="3.30.540.10">
    <property type="entry name" value="Fructose-1,6-Bisphosphatase, subunit A, domain 1"/>
    <property type="match status" value="1"/>
</dbReference>